<evidence type="ECO:0000256" key="4">
    <source>
        <dbReference type="ARBA" id="ARBA00023136"/>
    </source>
</evidence>
<reference evidence="8 9" key="1">
    <citation type="submission" date="2017-04" db="EMBL/GenBank/DDBJ databases">
        <title>Unexpected and diverse lifestyles within the genus Limnohabitans.</title>
        <authorList>
            <person name="Kasalicky V."/>
            <person name="Mehrshad M."/>
            <person name="Andrei S.-A."/>
            <person name="Salcher M."/>
            <person name="Kratochvilova H."/>
            <person name="Simek K."/>
            <person name="Ghai R."/>
        </authorList>
    </citation>
    <scope>NUCLEOTIDE SEQUENCE [LARGE SCALE GENOMIC DNA]</scope>
    <source>
        <strain evidence="8 9">MWH-C5</strain>
    </source>
</reference>
<feature type="transmembrane region" description="Helical" evidence="5">
    <location>
        <begin position="100"/>
        <end position="123"/>
    </location>
</feature>
<dbReference type="InterPro" id="IPR014710">
    <property type="entry name" value="RmlC-like_jellyroll"/>
</dbReference>
<keyword evidence="3 5" id="KW-1133">Transmembrane helix</keyword>
<dbReference type="InterPro" id="IPR052706">
    <property type="entry name" value="Membrane-Transporter-like"/>
</dbReference>
<dbReference type="SUPFAM" id="SSF51206">
    <property type="entry name" value="cAMP-binding domain-like"/>
    <property type="match status" value="1"/>
</dbReference>
<keyword evidence="9" id="KW-1185">Reference proteome</keyword>
<dbReference type="Pfam" id="PF00916">
    <property type="entry name" value="Sulfate_transp"/>
    <property type="match status" value="1"/>
</dbReference>
<feature type="transmembrane region" description="Helical" evidence="5">
    <location>
        <begin position="309"/>
        <end position="331"/>
    </location>
</feature>
<dbReference type="InterPro" id="IPR002645">
    <property type="entry name" value="STAS_dom"/>
</dbReference>
<dbReference type="InterPro" id="IPR036513">
    <property type="entry name" value="STAS_dom_sf"/>
</dbReference>
<dbReference type="InterPro" id="IPR011547">
    <property type="entry name" value="SLC26A/SulP_dom"/>
</dbReference>
<accession>A0A315ENB3</accession>
<dbReference type="PROSITE" id="PS50042">
    <property type="entry name" value="CNMP_BINDING_3"/>
    <property type="match status" value="1"/>
</dbReference>
<dbReference type="CDD" id="cd07042">
    <property type="entry name" value="STAS_SulP_like_sulfate_transporter"/>
    <property type="match status" value="1"/>
</dbReference>
<keyword evidence="4 5" id="KW-0472">Membrane</keyword>
<feature type="transmembrane region" description="Helical" evidence="5">
    <location>
        <begin position="268"/>
        <end position="288"/>
    </location>
</feature>
<dbReference type="EMBL" id="NESP01000001">
    <property type="protein sequence ID" value="PUE58741.1"/>
    <property type="molecule type" value="Genomic_DNA"/>
</dbReference>
<dbReference type="InterPro" id="IPR018490">
    <property type="entry name" value="cNMP-bd_dom_sf"/>
</dbReference>
<feature type="transmembrane region" description="Helical" evidence="5">
    <location>
        <begin position="175"/>
        <end position="194"/>
    </location>
</feature>
<feature type="transmembrane region" description="Helical" evidence="5">
    <location>
        <begin position="50"/>
        <end position="68"/>
    </location>
</feature>
<sequence length="737" mass="79185">MTTAQLQLSRANLSGDIWGGFAAMLVALPSAIAFGVTIFSPLGADFGAKGALAGMLGVTALGLIAATFGGTQRLISAPCAPAAAVLSALTIQMTQQGSGVGAVVLTLFLVAFISSLVQISFGLLRIGQLIKYMPFPVVSGYLSGVGLIIVMSQLPKWMALPKGMNWWQGLHAMELWQAPSLIVGAATAAFMLLAPRISKRVPAVIVGLLGGMLSYWLLAFTAWPELRNLHDNPFIIGPLSVGGEGFFESLLDPFRSLSESGMPNWTHIAFPAITLAVLLSIDTLKTCVVLDAMTGSRHDSNKELIGQGLGNLASSLIGGAPGAGTMGATLVNKASGGTTYLSGVFQGVWSLLAILLLTSLIAWVPVPALAALLIVIGFKMIDWHSLQLLKSKDTMIDFAVILIVVIVANTVSLIAASGVGVAMAIMLFLREQIHTSTIRRKSFGDKVFSSRVRGQRERDVLTETGRHTVIFELQGSLFFGTTDQLYTAIEPELSDAKFVVLDFMRVQSMDMTAGHMIERIRNMLAERHAKLVLTRVPERLPSGRDLRSYVDHIGLLSDSTAKIFDEFDEALEWIEDETLSLAGHAHVSHEGIPLGKFEIFHGLNAQEIAALERCAQHHVYQAGDLVFGADSTGHELMLISRGEVKVSLPLANGKTIHLTTFSRGQFFGEMSFLDGRAHSADVYATRETELIAIDRKAFATVAAGDPVMSISVMRSVALAIADRLRHANAELREMRQA</sequence>
<feature type="transmembrane region" description="Helical" evidence="5">
    <location>
        <begin position="351"/>
        <end position="378"/>
    </location>
</feature>
<dbReference type="Pfam" id="PF00027">
    <property type="entry name" value="cNMP_binding"/>
    <property type="match status" value="1"/>
</dbReference>
<dbReference type="Gene3D" id="2.60.120.10">
    <property type="entry name" value="Jelly Rolls"/>
    <property type="match status" value="1"/>
</dbReference>
<evidence type="ECO:0008006" key="10">
    <source>
        <dbReference type="Google" id="ProtNLM"/>
    </source>
</evidence>
<evidence type="ECO:0000256" key="5">
    <source>
        <dbReference type="SAM" id="Phobius"/>
    </source>
</evidence>
<protein>
    <recommendedName>
        <fullName evidence="10">Cyclic nucleotide-binding protein</fullName>
    </recommendedName>
</protein>
<evidence type="ECO:0000256" key="2">
    <source>
        <dbReference type="ARBA" id="ARBA00022692"/>
    </source>
</evidence>
<dbReference type="GO" id="GO:0016020">
    <property type="term" value="C:membrane"/>
    <property type="evidence" value="ECO:0007669"/>
    <property type="project" value="UniProtKB-SubCell"/>
</dbReference>
<dbReference type="Gene3D" id="3.30.750.24">
    <property type="entry name" value="STAS domain"/>
    <property type="match status" value="1"/>
</dbReference>
<evidence type="ECO:0000259" key="6">
    <source>
        <dbReference type="PROSITE" id="PS50042"/>
    </source>
</evidence>
<dbReference type="RefSeq" id="WP_108401717.1">
    <property type="nucleotide sequence ID" value="NZ_NESP01000001.1"/>
</dbReference>
<evidence type="ECO:0000256" key="3">
    <source>
        <dbReference type="ARBA" id="ARBA00022989"/>
    </source>
</evidence>
<comment type="caution">
    <text evidence="8">The sequence shown here is derived from an EMBL/GenBank/DDBJ whole genome shotgun (WGS) entry which is preliminary data.</text>
</comment>
<dbReference type="InterPro" id="IPR000595">
    <property type="entry name" value="cNMP-bd_dom"/>
</dbReference>
<evidence type="ECO:0000313" key="8">
    <source>
        <dbReference type="EMBL" id="PUE58741.1"/>
    </source>
</evidence>
<keyword evidence="2 5" id="KW-0812">Transmembrane</keyword>
<dbReference type="PANTHER" id="PTHR43310:SF1">
    <property type="entry name" value="SULFATE TRANSPORTER YBAR-RELATED"/>
    <property type="match status" value="1"/>
</dbReference>
<dbReference type="Pfam" id="PF01740">
    <property type="entry name" value="STAS"/>
    <property type="match status" value="1"/>
</dbReference>
<feature type="domain" description="STAS" evidence="7">
    <location>
        <begin position="458"/>
        <end position="574"/>
    </location>
</feature>
<dbReference type="Proteomes" id="UP000251341">
    <property type="component" value="Unassembled WGS sequence"/>
</dbReference>
<feature type="domain" description="Cyclic nucleotide-binding" evidence="6">
    <location>
        <begin position="599"/>
        <end position="701"/>
    </location>
</feature>
<dbReference type="PANTHER" id="PTHR43310">
    <property type="entry name" value="SULFATE TRANSPORTER YBAR-RELATED"/>
    <property type="match status" value="1"/>
</dbReference>
<evidence type="ECO:0000313" key="9">
    <source>
        <dbReference type="Proteomes" id="UP000251341"/>
    </source>
</evidence>
<feature type="transmembrane region" description="Helical" evidence="5">
    <location>
        <begin position="201"/>
        <end position="223"/>
    </location>
</feature>
<dbReference type="PROSITE" id="PS50801">
    <property type="entry name" value="STAS"/>
    <property type="match status" value="1"/>
</dbReference>
<feature type="transmembrane region" description="Helical" evidence="5">
    <location>
        <begin position="21"/>
        <end position="44"/>
    </location>
</feature>
<dbReference type="SUPFAM" id="SSF52091">
    <property type="entry name" value="SpoIIaa-like"/>
    <property type="match status" value="1"/>
</dbReference>
<dbReference type="SMART" id="SM00100">
    <property type="entry name" value="cNMP"/>
    <property type="match status" value="1"/>
</dbReference>
<dbReference type="CDD" id="cd00038">
    <property type="entry name" value="CAP_ED"/>
    <property type="match status" value="1"/>
</dbReference>
<organism evidence="8 9">
    <name type="scientific">Limnohabitans curvus</name>
    <dbReference type="NCBI Taxonomy" id="323423"/>
    <lineage>
        <taxon>Bacteria</taxon>
        <taxon>Pseudomonadati</taxon>
        <taxon>Pseudomonadota</taxon>
        <taxon>Betaproteobacteria</taxon>
        <taxon>Burkholderiales</taxon>
        <taxon>Comamonadaceae</taxon>
        <taxon>Limnohabitans</taxon>
    </lineage>
</organism>
<evidence type="ECO:0000259" key="7">
    <source>
        <dbReference type="PROSITE" id="PS50801"/>
    </source>
</evidence>
<comment type="subcellular location">
    <subcellularLocation>
        <location evidence="1">Membrane</location>
        <topology evidence="1">Multi-pass membrane protein</topology>
    </subcellularLocation>
</comment>
<dbReference type="AlphaFoldDB" id="A0A315ENB3"/>
<name>A0A315ENB3_9BURK</name>
<feature type="transmembrane region" description="Helical" evidence="5">
    <location>
        <begin position="135"/>
        <end position="155"/>
    </location>
</feature>
<feature type="transmembrane region" description="Helical" evidence="5">
    <location>
        <begin position="398"/>
        <end position="429"/>
    </location>
</feature>
<gene>
    <name evidence="8" type="ORF">B9Z44_03505</name>
</gene>
<evidence type="ECO:0000256" key="1">
    <source>
        <dbReference type="ARBA" id="ARBA00004141"/>
    </source>
</evidence>
<proteinExistence type="predicted"/>